<dbReference type="NCBIfam" id="NF001985">
    <property type="entry name" value="PRK00777.1"/>
    <property type="match status" value="1"/>
</dbReference>
<dbReference type="GO" id="GO:0004140">
    <property type="term" value="F:dephospho-CoA kinase activity"/>
    <property type="evidence" value="ECO:0007669"/>
    <property type="project" value="InterPro"/>
</dbReference>
<dbReference type="PANTHER" id="PTHR10695:SF46">
    <property type="entry name" value="BIFUNCTIONAL COENZYME A SYNTHASE-RELATED"/>
    <property type="match status" value="1"/>
</dbReference>
<dbReference type="NCBIfam" id="TIGR00152">
    <property type="entry name" value="dephospho-CoA kinase"/>
    <property type="match status" value="1"/>
</dbReference>
<dbReference type="SUPFAM" id="SSF52540">
    <property type="entry name" value="P-loop containing nucleoside triphosphate hydrolases"/>
    <property type="match status" value="1"/>
</dbReference>
<feature type="domain" description="Cytidyltransferase-like" evidence="3">
    <location>
        <begin position="117"/>
        <end position="254"/>
    </location>
</feature>
<keyword evidence="4" id="KW-1185">Reference proteome</keyword>
<dbReference type="GO" id="GO:0005524">
    <property type="term" value="F:ATP binding"/>
    <property type="evidence" value="ECO:0007669"/>
    <property type="project" value="UniProtKB-KW"/>
</dbReference>
<reference evidence="4" key="1">
    <citation type="journal article" date="2013" name="Genetics">
        <title>The draft genome and transcriptome of Panagrellus redivivus are shaped by the harsh demands of a free-living lifestyle.</title>
        <authorList>
            <person name="Srinivasan J."/>
            <person name="Dillman A.R."/>
            <person name="Macchietto M.G."/>
            <person name="Heikkinen L."/>
            <person name="Lakso M."/>
            <person name="Fracchia K.M."/>
            <person name="Antoshechkin I."/>
            <person name="Mortazavi A."/>
            <person name="Wong G."/>
            <person name="Sternberg P.W."/>
        </authorList>
    </citation>
    <scope>NUCLEOTIDE SEQUENCE [LARGE SCALE GENOMIC DNA]</scope>
    <source>
        <strain evidence="4">MT8872</strain>
    </source>
</reference>
<evidence type="ECO:0000259" key="3">
    <source>
        <dbReference type="Pfam" id="PF01467"/>
    </source>
</evidence>
<dbReference type="AlphaFoldDB" id="A0A7E4ZYF4"/>
<protein>
    <submittedName>
        <fullName evidence="5">CTP_transf_like domain-containing protein</fullName>
    </submittedName>
</protein>
<dbReference type="Pfam" id="PF01121">
    <property type="entry name" value="CoaE"/>
    <property type="match status" value="1"/>
</dbReference>
<dbReference type="SUPFAM" id="SSF52374">
    <property type="entry name" value="Nucleotidylyl transferase"/>
    <property type="match status" value="1"/>
</dbReference>
<dbReference type="NCBIfam" id="TIGR00125">
    <property type="entry name" value="cyt_tran_rel"/>
    <property type="match status" value="1"/>
</dbReference>
<evidence type="ECO:0000313" key="4">
    <source>
        <dbReference type="Proteomes" id="UP000492821"/>
    </source>
</evidence>
<proteinExistence type="inferred from homology"/>
<dbReference type="Gene3D" id="3.40.50.300">
    <property type="entry name" value="P-loop containing nucleotide triphosphate hydrolases"/>
    <property type="match status" value="1"/>
</dbReference>
<dbReference type="PROSITE" id="PS51219">
    <property type="entry name" value="DPCK"/>
    <property type="match status" value="1"/>
</dbReference>
<dbReference type="WBParaSite" id="Pan_g2975.t1">
    <property type="protein sequence ID" value="Pan_g2975.t1"/>
    <property type="gene ID" value="Pan_g2975"/>
</dbReference>
<dbReference type="InterPro" id="IPR014729">
    <property type="entry name" value="Rossmann-like_a/b/a_fold"/>
</dbReference>
<dbReference type="FunFam" id="3.40.50.620:FF:000089">
    <property type="entry name" value="Bifunctional coenzyme A synthase"/>
    <property type="match status" value="1"/>
</dbReference>
<dbReference type="GO" id="GO:0015937">
    <property type="term" value="P:coenzyme A biosynthetic process"/>
    <property type="evidence" value="ECO:0007669"/>
    <property type="project" value="InterPro"/>
</dbReference>
<dbReference type="CDD" id="cd02022">
    <property type="entry name" value="DPCK"/>
    <property type="match status" value="1"/>
</dbReference>
<dbReference type="PANTHER" id="PTHR10695">
    <property type="entry name" value="DEPHOSPHO-COA KINASE-RELATED"/>
    <property type="match status" value="1"/>
</dbReference>
<evidence type="ECO:0000256" key="1">
    <source>
        <dbReference type="ARBA" id="ARBA00022741"/>
    </source>
</evidence>
<dbReference type="InterPro" id="IPR001977">
    <property type="entry name" value="Depp_CoAkinase"/>
</dbReference>
<dbReference type="Proteomes" id="UP000492821">
    <property type="component" value="Unassembled WGS sequence"/>
</dbReference>
<dbReference type="CDD" id="cd02164">
    <property type="entry name" value="PPAT_CoAS"/>
    <property type="match status" value="1"/>
</dbReference>
<dbReference type="Gene3D" id="3.40.50.620">
    <property type="entry name" value="HUPs"/>
    <property type="match status" value="1"/>
</dbReference>
<accession>A0A7E4ZYF4</accession>
<organism evidence="4 5">
    <name type="scientific">Panagrellus redivivus</name>
    <name type="common">Microworm</name>
    <dbReference type="NCBI Taxonomy" id="6233"/>
    <lineage>
        <taxon>Eukaryota</taxon>
        <taxon>Metazoa</taxon>
        <taxon>Ecdysozoa</taxon>
        <taxon>Nematoda</taxon>
        <taxon>Chromadorea</taxon>
        <taxon>Rhabditida</taxon>
        <taxon>Tylenchina</taxon>
        <taxon>Panagrolaimomorpha</taxon>
        <taxon>Panagrolaimoidea</taxon>
        <taxon>Panagrolaimidae</taxon>
        <taxon>Panagrellus</taxon>
    </lineage>
</organism>
<dbReference type="InterPro" id="IPR027417">
    <property type="entry name" value="P-loop_NTPase"/>
</dbReference>
<sequence length="476" mass="52529">MAPIRSSDKMVDTGLLVLGRRALPLLSDKLAAAATCVRSRLYVWLEPRESPESLRELVPKIYLHASQKCAHIDVRVLLRPEKGRDYGVLLKDIGESAIGEDAYEAHGAEKDFKHVCLGGTFDRLHNGHKVLLSTAALYGDKVTCGVTAGEMNRKKTLYELMEPLESRVHSVESFLADVSYGLNVNVEEIYDPFGPAIVYPDLDCIVVSEETVKGGEAVNTKRIERGLSQMAIRRIDLVDGADEILHEVKLSSSTRRRQLLGTLLRAPDTDLPGVPLKPYVIGLTGGIASGKTHISKFLKTHGCEVADCDAIVHELYAGLGTFTDDIAKEFGAECVVNGAVDRKKLGEIIFADKSKREKLQSLIWPAVKAEVEARLARSTADIFVIDAALLIEAGWTKHVRQIWTTFVPRAEAIKRIIDRDGLSPEAAEARINAQLSNEDRIALSHVVFCSLWEYSETERQVTNALNLLRQGINSNQ</sequence>
<keyword evidence="1" id="KW-0547">Nucleotide-binding</keyword>
<dbReference type="HAMAP" id="MF_00376">
    <property type="entry name" value="Dephospho_CoA_kinase"/>
    <property type="match status" value="1"/>
</dbReference>
<dbReference type="InterPro" id="IPR004821">
    <property type="entry name" value="Cyt_trans-like"/>
</dbReference>
<keyword evidence="2" id="KW-0067">ATP-binding</keyword>
<reference evidence="5" key="2">
    <citation type="submission" date="2020-10" db="UniProtKB">
        <authorList>
            <consortium name="WormBaseParasite"/>
        </authorList>
    </citation>
    <scope>IDENTIFICATION</scope>
</reference>
<dbReference type="Pfam" id="PF01467">
    <property type="entry name" value="CTP_transf_like"/>
    <property type="match status" value="1"/>
</dbReference>
<evidence type="ECO:0000256" key="2">
    <source>
        <dbReference type="ARBA" id="ARBA00022840"/>
    </source>
</evidence>
<evidence type="ECO:0000313" key="5">
    <source>
        <dbReference type="WBParaSite" id="Pan_g2975.t1"/>
    </source>
</evidence>
<name>A0A7E4ZYF4_PANRE</name>